<feature type="region of interest" description="Disordered" evidence="7">
    <location>
        <begin position="694"/>
        <end position="727"/>
    </location>
</feature>
<evidence type="ECO:0000256" key="2">
    <source>
        <dbReference type="ARBA" id="ARBA00022618"/>
    </source>
</evidence>
<reference evidence="9" key="1">
    <citation type="journal article" date="2020" name="bioRxiv">
        <title>Comparative genomics of Chlamydomonas.</title>
        <authorList>
            <person name="Craig R.J."/>
            <person name="Hasan A.R."/>
            <person name="Ness R.W."/>
            <person name="Keightley P.D."/>
        </authorList>
    </citation>
    <scope>NUCLEOTIDE SEQUENCE</scope>
    <source>
        <strain evidence="9">CCAP 11/70</strain>
    </source>
</reference>
<dbReference type="GO" id="GO:0005634">
    <property type="term" value="C:nucleus"/>
    <property type="evidence" value="ECO:0007669"/>
    <property type="project" value="UniProtKB-SubCell"/>
</dbReference>
<evidence type="ECO:0000313" key="10">
    <source>
        <dbReference type="Proteomes" id="UP000612055"/>
    </source>
</evidence>
<dbReference type="Gene3D" id="1.25.10.10">
    <property type="entry name" value="Leucine-rich Repeat Variant"/>
    <property type="match status" value="1"/>
</dbReference>
<evidence type="ECO:0000256" key="5">
    <source>
        <dbReference type="ARBA" id="ARBA00023242"/>
    </source>
</evidence>
<feature type="compositionally biased region" description="Low complexity" evidence="7">
    <location>
        <begin position="1335"/>
        <end position="1356"/>
    </location>
</feature>
<feature type="region of interest" description="Disordered" evidence="7">
    <location>
        <begin position="1315"/>
        <end position="1370"/>
    </location>
</feature>
<dbReference type="GO" id="GO:0010032">
    <property type="term" value="P:meiotic chromosome condensation"/>
    <property type="evidence" value="ECO:0007669"/>
    <property type="project" value="TreeGrafter"/>
</dbReference>
<proteinExistence type="predicted"/>
<name>A0A835XUA7_9CHLO</name>
<dbReference type="Proteomes" id="UP000612055">
    <property type="component" value="Unassembled WGS sequence"/>
</dbReference>
<feature type="region of interest" description="Disordered" evidence="7">
    <location>
        <begin position="1451"/>
        <end position="1503"/>
    </location>
</feature>
<evidence type="ECO:0000256" key="3">
    <source>
        <dbReference type="ARBA" id="ARBA00022776"/>
    </source>
</evidence>
<keyword evidence="4" id="KW-0226">DNA condensation</keyword>
<feature type="compositionally biased region" description="Basic and acidic residues" evidence="7">
    <location>
        <begin position="716"/>
        <end position="727"/>
    </location>
</feature>
<keyword evidence="6" id="KW-0131">Cell cycle</keyword>
<comment type="subcellular location">
    <subcellularLocation>
        <location evidence="1">Nucleus</location>
    </subcellularLocation>
</comment>
<dbReference type="GO" id="GO:0042393">
    <property type="term" value="F:histone binding"/>
    <property type="evidence" value="ECO:0007669"/>
    <property type="project" value="TreeGrafter"/>
</dbReference>
<feature type="compositionally biased region" description="Low complexity" evidence="7">
    <location>
        <begin position="1618"/>
        <end position="1631"/>
    </location>
</feature>
<evidence type="ECO:0000256" key="1">
    <source>
        <dbReference type="ARBA" id="ARBA00004123"/>
    </source>
</evidence>
<evidence type="ECO:0000256" key="6">
    <source>
        <dbReference type="ARBA" id="ARBA00023306"/>
    </source>
</evidence>
<gene>
    <name evidence="9" type="ORF">HYH03_013090</name>
</gene>
<dbReference type="InterPro" id="IPR011989">
    <property type="entry name" value="ARM-like"/>
</dbReference>
<evidence type="ECO:0000256" key="4">
    <source>
        <dbReference type="ARBA" id="ARBA00023067"/>
    </source>
</evidence>
<dbReference type="InterPro" id="IPR016024">
    <property type="entry name" value="ARM-type_fold"/>
</dbReference>
<dbReference type="SUPFAM" id="SSF48371">
    <property type="entry name" value="ARM repeat"/>
    <property type="match status" value="1"/>
</dbReference>
<dbReference type="Pfam" id="PF12717">
    <property type="entry name" value="Cnd1"/>
    <property type="match status" value="1"/>
</dbReference>
<feature type="region of interest" description="Disordered" evidence="7">
    <location>
        <begin position="1545"/>
        <end position="1582"/>
    </location>
</feature>
<evidence type="ECO:0000259" key="8">
    <source>
        <dbReference type="Pfam" id="PF12717"/>
    </source>
</evidence>
<dbReference type="GO" id="GO:0051301">
    <property type="term" value="P:cell division"/>
    <property type="evidence" value="ECO:0007669"/>
    <property type="project" value="UniProtKB-KW"/>
</dbReference>
<feature type="compositionally biased region" description="Low complexity" evidence="7">
    <location>
        <begin position="699"/>
        <end position="708"/>
    </location>
</feature>
<evidence type="ECO:0000313" key="9">
    <source>
        <dbReference type="EMBL" id="KAG2488406.1"/>
    </source>
</evidence>
<dbReference type="GO" id="GO:0000796">
    <property type="term" value="C:condensin complex"/>
    <property type="evidence" value="ECO:0007669"/>
    <property type="project" value="TreeGrafter"/>
</dbReference>
<dbReference type="InterPro" id="IPR032682">
    <property type="entry name" value="Cnd1_C"/>
</dbReference>
<comment type="caution">
    <text evidence="9">The sequence shown here is derived from an EMBL/GenBank/DDBJ whole genome shotgun (WGS) entry which is preliminary data.</text>
</comment>
<protein>
    <recommendedName>
        <fullName evidence="8">Condensin complex subunit 1 C-terminal domain-containing protein</fullName>
    </recommendedName>
</protein>
<feature type="compositionally biased region" description="Acidic residues" evidence="7">
    <location>
        <begin position="452"/>
        <end position="466"/>
    </location>
</feature>
<dbReference type="InterPro" id="IPR026971">
    <property type="entry name" value="CND1/NCAPD3"/>
</dbReference>
<dbReference type="GO" id="GO:0000779">
    <property type="term" value="C:condensed chromosome, centromeric region"/>
    <property type="evidence" value="ECO:0007669"/>
    <property type="project" value="TreeGrafter"/>
</dbReference>
<dbReference type="GO" id="GO:0007076">
    <property type="term" value="P:mitotic chromosome condensation"/>
    <property type="evidence" value="ECO:0007669"/>
    <property type="project" value="InterPro"/>
</dbReference>
<accession>A0A835XUA7</accession>
<feature type="region of interest" description="Disordered" evidence="7">
    <location>
        <begin position="1600"/>
        <end position="1698"/>
    </location>
</feature>
<keyword evidence="3" id="KW-0498">Mitosis</keyword>
<dbReference type="OrthoDB" id="10263978at2759"/>
<feature type="region of interest" description="Disordered" evidence="7">
    <location>
        <begin position="438"/>
        <end position="488"/>
    </location>
</feature>
<organism evidence="9 10">
    <name type="scientific">Edaphochlamys debaryana</name>
    <dbReference type="NCBI Taxonomy" id="47281"/>
    <lineage>
        <taxon>Eukaryota</taxon>
        <taxon>Viridiplantae</taxon>
        <taxon>Chlorophyta</taxon>
        <taxon>core chlorophytes</taxon>
        <taxon>Chlorophyceae</taxon>
        <taxon>CS clade</taxon>
        <taxon>Chlamydomonadales</taxon>
        <taxon>Chlamydomonadales incertae sedis</taxon>
        <taxon>Edaphochlamys</taxon>
    </lineage>
</organism>
<dbReference type="PANTHER" id="PTHR14222">
    <property type="entry name" value="CONDENSIN"/>
    <property type="match status" value="1"/>
</dbReference>
<sequence length="1698" mass="172594">MAAAALGQLSEVANGTLTGRYADETLTESVEAVQELKLGGGWASLEGEGVSAVALTRALGDILKQEAGLRARAASIYTGLLALPDAPVGTLCEPYAFAAFVQCLKGICLPTKGAAQQQGDGATQQDEAPAESASPLGLLHNLGAFLQHHSMRSSPEMFSMLLDALVDMTGSAVADSSAAPGKKGKRGTTAAGGATVAEVAFSLLPITMDPRHGDVAMTVAMVVHRMVPALLGVDPGAGGKKGAHGVDRRGSALSLITNLLSTHAAARPCLLALMRQLCVRVPDKADCRQMSIASVLALVPSCNATEVRALCVFLYRLSRTQKIGSRMIAVELAGALLAALPSPFAFDGPYKCMLDGSSGAGDELDAPWSALCLSVLVARCNDKSASVRGKSMGCLADVAQSCAAQLTNAVEGGQASAMAGFLPALCASRSIRVQVAAPRGRKAGEGGAEEAGGAEEEEDEEDEDAAMAEAQAAAEGEGRPAPPPREPKVSAVIPARVSQDLAWLKALCHARCRDEKAAVRKSALQLLEAALELCAAAGVAAGRAVEGPTPTDVNVLEEATADALVSVRKAALGVVCSLVRAYPQHAGLAGVWARCVLPMIRDPESAVQDAVLDRLTALVLDPAAAVAAKGRGGAAAASAAAAEVRARLAALAQMGRAASSCLGKGLTMLAAKKQLKGPHIAAGLEAFLSAPASDEDGAEAGADGAATGAPGGGRGAAKERQRLERERRLRVRDQREGAWMVLVEVAACDPTAPSWPFLQRCWDELQAGGGAAAGGGGGAAAAAAGQEGAMLLWVISHAATSPKFPAGDAADLAAGLLQASGGWSRDPATLSFGLPCAAVAAHLAALHRLTQAAGAQARVGAPVQWSGRLYEAAEEVLGQAMEARGAMAPALASRCQLALFTLGEVALLREAKVPGGAAVKAQALTAAAARPAAGSSRESQASASAVAAHAWTCLGKLCMVDEGLAKKCVPLLVQEMSGSPSPVVRTNLLVALSDMVVQFTGLADAYVGRLAAMVVDPHELVRRQALALLANLLLRDYVKWRGGLVHRFLLALVDEFPGVRALAQYLLSDSLATKAPMLAYNHFIEALFVLNDCSAGVNARSRGGAGGGDLAAELALAGAGGAEGGAFHLKGSTPIMRAKRDIIYTALLRRMSPEHRFAASAKLVAEILGGVVDGLLPLPAADEVLGDALRLLSCKDIKVQPHRFGAGSAEEDGGMEAAGGTQEEATRARGKLVGAMMRKHLAESVVPLMVELRYMLQAQKHPLLGSLMLCMASLLRDYKSEVEDILVADKQLAREILHDLKHYEALQKQQQTQQEAAMAAALAPAAGQAPPPPAQQQQQRAAADGAGPSGAAAQGSMPPPPPPGDRRRRQTAVLTGVEPSRTPVAAEVLATASALKGRRPPSRNATPGGGATPAAARRSDAAAAAAAEAVAAGAKTPMAALLGAGPMRTPRTGLLGSAQRGLGGLGGGAPLPSPAPLSARARAQGRHILQQHQAATGAGGPTHMASPALAAALARTGAAATSAAGGAGGDEDPITVVIPNPIEAEGQGQQQKQRRGRPPLGPHNAAAGAGEAGGAAGEKLPHRTPPAELAAAVRAARRAAAEAAGQEAEEELGDAEGKAGAHQGAQAMEQEAAAEEEQPKRAQRGGGRATRGSTRVKAEALEEGPVGATGVAVKKEEAAAGGVTGVARGRGAGKRRHV</sequence>
<dbReference type="EMBL" id="JAEHOE010000084">
    <property type="protein sequence ID" value="KAG2488406.1"/>
    <property type="molecule type" value="Genomic_DNA"/>
</dbReference>
<feature type="compositionally biased region" description="Low complexity" evidence="7">
    <location>
        <begin position="1315"/>
        <end position="1328"/>
    </location>
</feature>
<evidence type="ECO:0000256" key="7">
    <source>
        <dbReference type="SAM" id="MobiDB-lite"/>
    </source>
</evidence>
<feature type="region of interest" description="Disordered" evidence="7">
    <location>
        <begin position="1392"/>
        <end position="1417"/>
    </location>
</feature>
<keyword evidence="5" id="KW-0539">Nucleus</keyword>
<keyword evidence="2" id="KW-0132">Cell division</keyword>
<keyword evidence="10" id="KW-1185">Reference proteome</keyword>
<feature type="domain" description="Condensin complex subunit 1 C-terminal" evidence="8">
    <location>
        <begin position="983"/>
        <end position="1098"/>
    </location>
</feature>
<dbReference type="PANTHER" id="PTHR14222:SF1">
    <property type="entry name" value="CONDENSIN-2 COMPLEX SUBUNIT D3"/>
    <property type="match status" value="1"/>
</dbReference>